<organism evidence="2 3">
    <name type="scientific">Portunus trituberculatus</name>
    <name type="common">Swimming crab</name>
    <name type="synonym">Neptunus trituberculatus</name>
    <dbReference type="NCBI Taxonomy" id="210409"/>
    <lineage>
        <taxon>Eukaryota</taxon>
        <taxon>Metazoa</taxon>
        <taxon>Ecdysozoa</taxon>
        <taxon>Arthropoda</taxon>
        <taxon>Crustacea</taxon>
        <taxon>Multicrustacea</taxon>
        <taxon>Malacostraca</taxon>
        <taxon>Eumalacostraca</taxon>
        <taxon>Eucarida</taxon>
        <taxon>Decapoda</taxon>
        <taxon>Pleocyemata</taxon>
        <taxon>Brachyura</taxon>
        <taxon>Eubrachyura</taxon>
        <taxon>Portunoidea</taxon>
        <taxon>Portunidae</taxon>
        <taxon>Portuninae</taxon>
        <taxon>Portunus</taxon>
    </lineage>
</organism>
<dbReference type="AlphaFoldDB" id="A0A5B7CX00"/>
<accession>A0A5B7CX00</accession>
<dbReference type="EMBL" id="VSRR010000303">
    <property type="protein sequence ID" value="MPC13738.1"/>
    <property type="molecule type" value="Genomic_DNA"/>
</dbReference>
<name>A0A5B7CX00_PORTR</name>
<reference evidence="2 3" key="1">
    <citation type="submission" date="2019-05" db="EMBL/GenBank/DDBJ databases">
        <title>Another draft genome of Portunus trituberculatus and its Hox gene families provides insights of decapod evolution.</title>
        <authorList>
            <person name="Jeong J.-H."/>
            <person name="Song I."/>
            <person name="Kim S."/>
            <person name="Choi T."/>
            <person name="Kim D."/>
            <person name="Ryu S."/>
            <person name="Kim W."/>
        </authorList>
    </citation>
    <scope>NUCLEOTIDE SEQUENCE [LARGE SCALE GENOMIC DNA]</scope>
    <source>
        <tissue evidence="2">Muscle</tissue>
    </source>
</reference>
<sequence length="147" mass="16295">MSKRAVCEQPTAVDRMLPDRSGRGKVVVAGRQLGAFAKVATTNLFLLHVPLNASTASPPQGYKLLSPPTHARRWWHNRKSPLPPPTHMHTSSRPVMPRLHEVSTPPHPTVTLTPSSDAEPYHGRPRDSLFLVKLRRMKTGSSYHDSG</sequence>
<keyword evidence="3" id="KW-1185">Reference proteome</keyword>
<gene>
    <name evidence="2" type="ORF">E2C01_006482</name>
</gene>
<feature type="region of interest" description="Disordered" evidence="1">
    <location>
        <begin position="75"/>
        <end position="125"/>
    </location>
</feature>
<proteinExistence type="predicted"/>
<comment type="caution">
    <text evidence="2">The sequence shown here is derived from an EMBL/GenBank/DDBJ whole genome shotgun (WGS) entry which is preliminary data.</text>
</comment>
<dbReference type="Proteomes" id="UP000324222">
    <property type="component" value="Unassembled WGS sequence"/>
</dbReference>
<protein>
    <submittedName>
        <fullName evidence="2">Uncharacterized protein</fullName>
    </submittedName>
</protein>
<evidence type="ECO:0000313" key="2">
    <source>
        <dbReference type="EMBL" id="MPC13738.1"/>
    </source>
</evidence>
<evidence type="ECO:0000313" key="3">
    <source>
        <dbReference type="Proteomes" id="UP000324222"/>
    </source>
</evidence>
<evidence type="ECO:0000256" key="1">
    <source>
        <dbReference type="SAM" id="MobiDB-lite"/>
    </source>
</evidence>